<evidence type="ECO:0000313" key="3">
    <source>
        <dbReference type="Proteomes" id="UP000322244"/>
    </source>
</evidence>
<protein>
    <recommendedName>
        <fullName evidence="4">Lipase</fullName>
    </recommendedName>
</protein>
<keyword evidence="3" id="KW-1185">Reference proteome</keyword>
<keyword evidence="1" id="KW-0732">Signal</keyword>
<name>A0A5A7SJW4_9NOCA</name>
<proteinExistence type="predicted"/>
<dbReference type="OrthoDB" id="9798122at2"/>
<evidence type="ECO:0000313" key="2">
    <source>
        <dbReference type="EMBL" id="KAA0024943.1"/>
    </source>
</evidence>
<dbReference type="Gene3D" id="3.40.50.1820">
    <property type="entry name" value="alpha/beta hydrolase"/>
    <property type="match status" value="1"/>
</dbReference>
<accession>A0A5A7SJW4</accession>
<comment type="caution">
    <text evidence="2">The sequence shown here is derived from an EMBL/GenBank/DDBJ whole genome shotgun (WGS) entry which is preliminary data.</text>
</comment>
<dbReference type="AlphaFoldDB" id="A0A5A7SJW4"/>
<reference evidence="2 3" key="1">
    <citation type="submission" date="2019-07" db="EMBL/GenBank/DDBJ databases">
        <title>Rhodococcus cavernicolus sp. nov., isolated from a cave.</title>
        <authorList>
            <person name="Lee S.D."/>
        </authorList>
    </citation>
    <scope>NUCLEOTIDE SEQUENCE [LARGE SCALE GENOMIC DNA]</scope>
    <source>
        <strain evidence="2 3">C1-24</strain>
    </source>
</reference>
<feature type="signal peptide" evidence="1">
    <location>
        <begin position="1"/>
        <end position="28"/>
    </location>
</feature>
<dbReference type="Proteomes" id="UP000322244">
    <property type="component" value="Unassembled WGS sequence"/>
</dbReference>
<gene>
    <name evidence="2" type="ORF">FOY51_03215</name>
</gene>
<organism evidence="2 3">
    <name type="scientific">Antrihabitans cavernicola</name>
    <dbReference type="NCBI Taxonomy" id="2495913"/>
    <lineage>
        <taxon>Bacteria</taxon>
        <taxon>Bacillati</taxon>
        <taxon>Actinomycetota</taxon>
        <taxon>Actinomycetes</taxon>
        <taxon>Mycobacteriales</taxon>
        <taxon>Nocardiaceae</taxon>
        <taxon>Antrihabitans</taxon>
    </lineage>
</organism>
<dbReference type="PANTHER" id="PTHR34853:SF1">
    <property type="entry name" value="LIPASE 5"/>
    <property type="match status" value="1"/>
</dbReference>
<feature type="chain" id="PRO_5022957461" description="Lipase" evidence="1">
    <location>
        <begin position="29"/>
        <end position="397"/>
    </location>
</feature>
<evidence type="ECO:0000256" key="1">
    <source>
        <dbReference type="SAM" id="SignalP"/>
    </source>
</evidence>
<dbReference type="GO" id="GO:0016042">
    <property type="term" value="P:lipid catabolic process"/>
    <property type="evidence" value="ECO:0007669"/>
    <property type="project" value="InterPro"/>
</dbReference>
<dbReference type="InterPro" id="IPR005152">
    <property type="entry name" value="Lipase_secreted"/>
</dbReference>
<dbReference type="PANTHER" id="PTHR34853">
    <property type="match status" value="1"/>
</dbReference>
<evidence type="ECO:0008006" key="4">
    <source>
        <dbReference type="Google" id="ProtNLM"/>
    </source>
</evidence>
<dbReference type="GO" id="GO:0004806">
    <property type="term" value="F:triacylglycerol lipase activity"/>
    <property type="evidence" value="ECO:0007669"/>
    <property type="project" value="InterPro"/>
</dbReference>
<dbReference type="PIRSF" id="PIRSF029171">
    <property type="entry name" value="Esterase_LipA"/>
    <property type="match status" value="1"/>
</dbReference>
<dbReference type="Pfam" id="PF03583">
    <property type="entry name" value="LIP"/>
    <property type="match status" value="1"/>
</dbReference>
<dbReference type="Gene3D" id="1.10.260.130">
    <property type="match status" value="1"/>
</dbReference>
<dbReference type="InterPro" id="IPR029058">
    <property type="entry name" value="AB_hydrolase_fold"/>
</dbReference>
<dbReference type="SUPFAM" id="SSF53474">
    <property type="entry name" value="alpha/beta-Hydrolases"/>
    <property type="match status" value="1"/>
</dbReference>
<dbReference type="EMBL" id="VLNY01000001">
    <property type="protein sequence ID" value="KAA0024943.1"/>
    <property type="molecule type" value="Genomic_DNA"/>
</dbReference>
<sequence>MRMRTGTRLALLTLWFSAIGLQPMTAGADPLPEPTADAFYDAPAGFATAAPGTVFRTRPVALTFYGIPTPITATQALFRTADSHDAPVTAVTTVIPSSTPRPGHPVISYQIAIDGLAAQCNPSYRLRIGTEGDLRVLVMLLQQGYGVVVTDHQGPRNAYGAGKMSGRATLDGIRAAESLPDTGFDGVRTPVAMWGYSGGALATGWAAQLQPSYAPELNVKAVAAGGTPADLQAAGRQMNGGPASSVYLMGVIGVSREYPDMQGLRDLLNDQGRQAEQVLSGRCIEEGAIAYPFRQLGDFTIVPNPLDDPRVQKFFAELKLGAAAPTAPVYLYHAVYDEGMPFAAAQQLARDWCAGGSKVWFQAEQVAEHLSLSVTETPAVLKFFADRFAGLPAPTNC</sequence>